<gene>
    <name evidence="2" type="ORF">UU59_C0046G0003</name>
</gene>
<dbReference type="InterPro" id="IPR001296">
    <property type="entry name" value="Glyco_trans_1"/>
</dbReference>
<dbReference type="PATRIC" id="fig|1619131.3.peg.751"/>
<evidence type="ECO:0000313" key="3">
    <source>
        <dbReference type="Proteomes" id="UP000034544"/>
    </source>
</evidence>
<feature type="domain" description="Glycosyl transferase family 1" evidence="1">
    <location>
        <begin position="199"/>
        <end position="350"/>
    </location>
</feature>
<protein>
    <recommendedName>
        <fullName evidence="1">Glycosyl transferase family 1 domain-containing protein</fullName>
    </recommendedName>
</protein>
<dbReference type="Gene3D" id="3.40.50.2000">
    <property type="entry name" value="Glycogen Phosphorylase B"/>
    <property type="match status" value="1"/>
</dbReference>
<dbReference type="AlphaFoldDB" id="A0A0G0Y7J2"/>
<name>A0A0G0Y7J2_UNCKA</name>
<dbReference type="PANTHER" id="PTHR12526:SF584">
    <property type="entry name" value="GLYCOSYLTRANSFERASE"/>
    <property type="match status" value="1"/>
</dbReference>
<dbReference type="Pfam" id="PF00534">
    <property type="entry name" value="Glycos_transf_1"/>
    <property type="match status" value="1"/>
</dbReference>
<dbReference type="GO" id="GO:0016757">
    <property type="term" value="F:glycosyltransferase activity"/>
    <property type="evidence" value="ECO:0007669"/>
    <property type="project" value="InterPro"/>
</dbReference>
<comment type="caution">
    <text evidence="2">The sequence shown here is derived from an EMBL/GenBank/DDBJ whole genome shotgun (WGS) entry which is preliminary data.</text>
</comment>
<dbReference type="EMBL" id="LCBF01000046">
    <property type="protein sequence ID" value="KKS05431.1"/>
    <property type="molecule type" value="Genomic_DNA"/>
</dbReference>
<evidence type="ECO:0000313" key="2">
    <source>
        <dbReference type="EMBL" id="KKS05431.1"/>
    </source>
</evidence>
<sequence length="372" mass="42444">MKVAIVCDDLVQHGGAEKIVEAVSDIFPDAPIYTTVATKRWRDHFLSKNRRVVTSFLQKFPFAAKLNRYYSVCYFHVLAIESFDFSDYDLVFSISSRYAHFAITNPSTKHICYLNTPGRMFWEPFDYFEKEDFGVPDFLKGTAMFFVRPFISLMRLADVPAMKRVDQVISNSKTTQERLKKYHRVESSLIHPFYSPPAKAKSGGKDNYYLILTRLVSWKRVDIAIRACERLGKKLKIVGEGPDMKRLRSLAGESAEFLGRVTDEKKWELLAGCRALINTQKEDFGIVPLEAMASGKPVIAYKAGGALETVVEGETGVFFEQQTSESLSNCIEKFEKMTFDQNSCIKRAEQFSFENFKCSILEKVNDLICTKS</sequence>
<organism evidence="2 3">
    <name type="scientific">candidate division WWE3 bacterium GW2011_GWE1_41_27</name>
    <dbReference type="NCBI Taxonomy" id="1619131"/>
    <lineage>
        <taxon>Bacteria</taxon>
        <taxon>Katanobacteria</taxon>
    </lineage>
</organism>
<dbReference type="PANTHER" id="PTHR12526">
    <property type="entry name" value="GLYCOSYLTRANSFERASE"/>
    <property type="match status" value="1"/>
</dbReference>
<reference evidence="2 3" key="1">
    <citation type="journal article" date="2015" name="Nature">
        <title>rRNA introns, odd ribosomes, and small enigmatic genomes across a large radiation of phyla.</title>
        <authorList>
            <person name="Brown C.T."/>
            <person name="Hug L.A."/>
            <person name="Thomas B.C."/>
            <person name="Sharon I."/>
            <person name="Castelle C.J."/>
            <person name="Singh A."/>
            <person name="Wilkins M.J."/>
            <person name="Williams K.H."/>
            <person name="Banfield J.F."/>
        </authorList>
    </citation>
    <scope>NUCLEOTIDE SEQUENCE [LARGE SCALE GENOMIC DNA]</scope>
</reference>
<accession>A0A0G0Y7J2</accession>
<proteinExistence type="predicted"/>
<dbReference type="SUPFAM" id="SSF53756">
    <property type="entry name" value="UDP-Glycosyltransferase/glycogen phosphorylase"/>
    <property type="match status" value="1"/>
</dbReference>
<dbReference type="Proteomes" id="UP000034544">
    <property type="component" value="Unassembled WGS sequence"/>
</dbReference>
<evidence type="ECO:0000259" key="1">
    <source>
        <dbReference type="Pfam" id="PF00534"/>
    </source>
</evidence>